<accession>A0A506UFI1</accession>
<dbReference type="Pfam" id="PF07366">
    <property type="entry name" value="SnoaL"/>
    <property type="match status" value="1"/>
</dbReference>
<reference evidence="1 2" key="1">
    <citation type="submission" date="2019-06" db="EMBL/GenBank/DDBJ databases">
        <authorList>
            <person name="Li M."/>
        </authorList>
    </citation>
    <scope>NUCLEOTIDE SEQUENCE [LARGE SCALE GENOMIC DNA]</scope>
    <source>
        <strain evidence="1 2">BGMRC2036</strain>
    </source>
</reference>
<dbReference type="Proteomes" id="UP000318801">
    <property type="component" value="Unassembled WGS sequence"/>
</dbReference>
<dbReference type="SUPFAM" id="SSF54427">
    <property type="entry name" value="NTF2-like"/>
    <property type="match status" value="1"/>
</dbReference>
<sequence>MSAVSCEKEVVYRFNAEVIEQGNAESFAAIMGEGFINHAAPDGAPNGPESMWNTFENVLRPALTDLRVTIHEQLQDGDRVISRKTISGRHTGALMGVPATGREVAISVIDIVRVRDGRYIEHWGVNTLGAVIAALKQR</sequence>
<evidence type="ECO:0000313" key="2">
    <source>
        <dbReference type="Proteomes" id="UP000318801"/>
    </source>
</evidence>
<organism evidence="1 2">
    <name type="scientific">Martelella alba</name>
    <dbReference type="NCBI Taxonomy" id="2590451"/>
    <lineage>
        <taxon>Bacteria</taxon>
        <taxon>Pseudomonadati</taxon>
        <taxon>Pseudomonadota</taxon>
        <taxon>Alphaproteobacteria</taxon>
        <taxon>Hyphomicrobiales</taxon>
        <taxon>Aurantimonadaceae</taxon>
        <taxon>Martelella</taxon>
    </lineage>
</organism>
<dbReference type="Gene3D" id="3.10.450.50">
    <property type="match status" value="1"/>
</dbReference>
<name>A0A506UFI1_9HYPH</name>
<dbReference type="EMBL" id="VHLG01000005">
    <property type="protein sequence ID" value="TPW30587.1"/>
    <property type="molecule type" value="Genomic_DNA"/>
</dbReference>
<dbReference type="AlphaFoldDB" id="A0A506UFI1"/>
<dbReference type="RefSeq" id="WP_141149158.1">
    <property type="nucleotide sequence ID" value="NZ_VHLG01000005.1"/>
</dbReference>
<protein>
    <submittedName>
        <fullName evidence="1">Ester cyclase</fullName>
    </submittedName>
</protein>
<dbReference type="PANTHER" id="PTHR38436">
    <property type="entry name" value="POLYKETIDE CYCLASE SNOAL-LIKE DOMAIN"/>
    <property type="match status" value="1"/>
</dbReference>
<comment type="caution">
    <text evidence="1">The sequence shown here is derived from an EMBL/GenBank/DDBJ whole genome shotgun (WGS) entry which is preliminary data.</text>
</comment>
<gene>
    <name evidence="1" type="ORF">FJU08_11515</name>
</gene>
<evidence type="ECO:0000313" key="1">
    <source>
        <dbReference type="EMBL" id="TPW30587.1"/>
    </source>
</evidence>
<dbReference type="PANTHER" id="PTHR38436:SF1">
    <property type="entry name" value="ESTER CYCLASE"/>
    <property type="match status" value="1"/>
</dbReference>
<dbReference type="GO" id="GO:0030638">
    <property type="term" value="P:polyketide metabolic process"/>
    <property type="evidence" value="ECO:0007669"/>
    <property type="project" value="InterPro"/>
</dbReference>
<dbReference type="InterPro" id="IPR032710">
    <property type="entry name" value="NTF2-like_dom_sf"/>
</dbReference>
<dbReference type="OrthoDB" id="129343at2"/>
<keyword evidence="2" id="KW-1185">Reference proteome</keyword>
<dbReference type="InterPro" id="IPR009959">
    <property type="entry name" value="Cyclase_SnoaL-like"/>
</dbReference>
<proteinExistence type="predicted"/>